<dbReference type="PANTHER" id="PTHR32145:SF20">
    <property type="entry name" value="FLAVOPROTEIN"/>
    <property type="match status" value="1"/>
</dbReference>
<keyword evidence="6" id="KW-0249">Electron transport</keyword>
<dbReference type="SUPFAM" id="SSF56281">
    <property type="entry name" value="Metallo-hydrolase/oxidoreductase"/>
    <property type="match status" value="1"/>
</dbReference>
<evidence type="ECO:0000259" key="8">
    <source>
        <dbReference type="PROSITE" id="PS50902"/>
    </source>
</evidence>
<dbReference type="AlphaFoldDB" id="A0A4R2LBR2"/>
<evidence type="ECO:0000256" key="4">
    <source>
        <dbReference type="ARBA" id="ARBA00007121"/>
    </source>
</evidence>
<dbReference type="RefSeq" id="WP_132090301.1">
    <property type="nucleotide sequence ID" value="NZ_JANKAQ010000004.1"/>
</dbReference>
<evidence type="ECO:0000313" key="11">
    <source>
        <dbReference type="Proteomes" id="UP000295711"/>
    </source>
</evidence>
<evidence type="ECO:0000256" key="5">
    <source>
        <dbReference type="ARBA" id="ARBA00022448"/>
    </source>
</evidence>
<dbReference type="PROSITE" id="PS50903">
    <property type="entry name" value="RUBREDOXIN_LIKE"/>
    <property type="match status" value="1"/>
</dbReference>
<dbReference type="CDD" id="cd00350">
    <property type="entry name" value="rubredoxin_like"/>
    <property type="match status" value="1"/>
</dbReference>
<dbReference type="Gene3D" id="3.40.50.360">
    <property type="match status" value="1"/>
</dbReference>
<dbReference type="CDD" id="cd07709">
    <property type="entry name" value="flavodiiron_proteins_MBL-fold"/>
    <property type="match status" value="1"/>
</dbReference>
<name>A0A4R2LBR2_9FIRM</name>
<dbReference type="Pfam" id="PF01613">
    <property type="entry name" value="Flavin_Reduct"/>
    <property type="match status" value="1"/>
</dbReference>
<dbReference type="GO" id="GO:0016651">
    <property type="term" value="F:oxidoreductase activity, acting on NAD(P)H"/>
    <property type="evidence" value="ECO:0007669"/>
    <property type="project" value="UniProtKB-ARBA"/>
</dbReference>
<gene>
    <name evidence="10" type="ORF">EV212_10495</name>
</gene>
<proteinExistence type="inferred from homology"/>
<comment type="function">
    <text evidence="7">Mediates electron transfer from NADH to oxygen, reducing it to water. This modular protein has 3 redox cofactors, in other organisms the same activity requires 2 or 3 proteins.</text>
</comment>
<sequence length="596" mass="66975">MNITNDIKYVGVNDHKIDLFEGQYVVENGMAYNSYVIIDKKIAVMDSVDVHFTHEWLDNIENATGRKAPDYLIVQHMEPDHSANIVNFMKLYPEAKVVASAKAFAMMEQFYGDEFSDRQIIIKEGDTLSLGTHELSFVAAPMIHWPEVMMTYDAHDKVLFSADAFGKFGALDVEEDWACEARRYYFGIVGKYGTQVQNLLKKADKLDIQTICPLHGPMLSENLGYYLNLYNTWSSYGIETEGIVIAYTSIYGNTKKAVEILADKLRAKGCPKVVVNDLARCDMAEAVEDAFRYGKLVLATTTYNADIFPFMKAFIDHLLERNFQNRKIGMIENGSWAPMAARVMKKMLEGCKNTSFTNTTVSIKSALNEDSNAQLEAMAEELCKDYLAQKDETANKNDMTALFKIGYGLYVVTSNDGTKDNGLIVNTVSQVTDNPNRVAVCINKANYSHHVIKQTGIMNVNCLSTEAPFSVFQNFGFQSGRTADKFADIEPLRSDNGLVFLPRYINAFMSLKVEQYVDFDTHGMFICTVTEARVISDVETMTYNYYQSNVKPKPETEGKKGFVCKVCGYIYEGDVLPDDFICPLCKHGAADFEPIG</sequence>
<dbReference type="SUPFAM" id="SSF52218">
    <property type="entry name" value="Flavoproteins"/>
    <property type="match status" value="1"/>
</dbReference>
<feature type="domain" description="Rubredoxin-like" evidence="9">
    <location>
        <begin position="559"/>
        <end position="595"/>
    </location>
</feature>
<dbReference type="OrthoDB" id="9807946at2"/>
<evidence type="ECO:0000313" key="10">
    <source>
        <dbReference type="EMBL" id="TCO85042.1"/>
    </source>
</evidence>
<evidence type="ECO:0000259" key="9">
    <source>
        <dbReference type="PROSITE" id="PS50903"/>
    </source>
</evidence>
<dbReference type="InterPro" id="IPR024934">
    <property type="entry name" value="Rubredoxin-like_dom"/>
</dbReference>
<dbReference type="InterPro" id="IPR048574">
    <property type="entry name" value="RUBY_RBDX"/>
</dbReference>
<dbReference type="InterPro" id="IPR002563">
    <property type="entry name" value="Flavin_Rdtase-like_dom"/>
</dbReference>
<dbReference type="Pfam" id="PF00258">
    <property type="entry name" value="Flavodoxin_1"/>
    <property type="match status" value="1"/>
</dbReference>
<dbReference type="GO" id="GO:0010181">
    <property type="term" value="F:FMN binding"/>
    <property type="evidence" value="ECO:0007669"/>
    <property type="project" value="InterPro"/>
</dbReference>
<organism evidence="10 11">
    <name type="scientific">Frisingicoccus caecimuris</name>
    <dbReference type="NCBI Taxonomy" id="1796636"/>
    <lineage>
        <taxon>Bacteria</taxon>
        <taxon>Bacillati</taxon>
        <taxon>Bacillota</taxon>
        <taxon>Clostridia</taxon>
        <taxon>Lachnospirales</taxon>
        <taxon>Lachnospiraceae</taxon>
        <taxon>Frisingicoccus</taxon>
    </lineage>
</organism>
<accession>A0A4R2LBR2</accession>
<dbReference type="Gene3D" id="2.30.110.10">
    <property type="entry name" value="Electron Transport, Fmn-binding Protein, Chain A"/>
    <property type="match status" value="1"/>
</dbReference>
<dbReference type="InterPro" id="IPR036866">
    <property type="entry name" value="RibonucZ/Hydroxyglut_hydro"/>
</dbReference>
<evidence type="ECO:0000256" key="1">
    <source>
        <dbReference type="ARBA" id="ARBA00001962"/>
    </source>
</evidence>
<dbReference type="InterPro" id="IPR008254">
    <property type="entry name" value="Flavodoxin/NO_synth"/>
</dbReference>
<comment type="similarity">
    <text evidence="4">In the N-terminal section; belongs to the zinc metallo-hydrolase group 3 family.</text>
</comment>
<dbReference type="Gene3D" id="3.60.15.10">
    <property type="entry name" value="Ribonuclease Z/Hydroxyacylglutathione hydrolase-like"/>
    <property type="match status" value="1"/>
</dbReference>
<comment type="similarity">
    <text evidence="3">In the C-terminal section; belongs to the flavodoxin reductase family.</text>
</comment>
<dbReference type="PROSITE" id="PS50902">
    <property type="entry name" value="FLAVODOXIN_LIKE"/>
    <property type="match status" value="1"/>
</dbReference>
<evidence type="ECO:0000256" key="7">
    <source>
        <dbReference type="ARBA" id="ARBA00025633"/>
    </source>
</evidence>
<dbReference type="Pfam" id="PF19583">
    <property type="entry name" value="ODP"/>
    <property type="match status" value="1"/>
</dbReference>
<evidence type="ECO:0000256" key="6">
    <source>
        <dbReference type="ARBA" id="ARBA00022982"/>
    </source>
</evidence>
<keyword evidence="11" id="KW-1185">Reference proteome</keyword>
<dbReference type="SMART" id="SM00903">
    <property type="entry name" value="Flavin_Reduct"/>
    <property type="match status" value="1"/>
</dbReference>
<dbReference type="Proteomes" id="UP000295711">
    <property type="component" value="Unassembled WGS sequence"/>
</dbReference>
<dbReference type="InterPro" id="IPR029039">
    <property type="entry name" value="Flavoprotein-like_sf"/>
</dbReference>
<comment type="cofactor">
    <cofactor evidence="2">
        <name>Fe(3+)</name>
        <dbReference type="ChEBI" id="CHEBI:29034"/>
    </cofactor>
</comment>
<feature type="domain" description="Flavodoxin-like" evidence="8">
    <location>
        <begin position="243"/>
        <end position="383"/>
    </location>
</feature>
<protein>
    <submittedName>
        <fullName evidence="10">Flavorubredoxin</fullName>
    </submittedName>
</protein>
<dbReference type="InterPro" id="IPR051285">
    <property type="entry name" value="NADH_oxidoreductase_modular"/>
</dbReference>
<evidence type="ECO:0000256" key="2">
    <source>
        <dbReference type="ARBA" id="ARBA00001965"/>
    </source>
</evidence>
<dbReference type="GO" id="GO:0005506">
    <property type="term" value="F:iron ion binding"/>
    <property type="evidence" value="ECO:0007669"/>
    <property type="project" value="InterPro"/>
</dbReference>
<dbReference type="EMBL" id="SLXA01000004">
    <property type="protein sequence ID" value="TCO85042.1"/>
    <property type="molecule type" value="Genomic_DNA"/>
</dbReference>
<dbReference type="SMART" id="SM00849">
    <property type="entry name" value="Lactamase_B"/>
    <property type="match status" value="1"/>
</dbReference>
<dbReference type="InterPro" id="IPR001279">
    <property type="entry name" value="Metallo-B-lactamas"/>
</dbReference>
<dbReference type="InterPro" id="IPR012349">
    <property type="entry name" value="Split_barrel_FMN-bd"/>
</dbReference>
<dbReference type="PANTHER" id="PTHR32145">
    <property type="entry name" value="DIFLAVIN FLAVOPROTEIN A 2-RELATED"/>
    <property type="match status" value="1"/>
</dbReference>
<comment type="caution">
    <text evidence="10">The sequence shown here is derived from an EMBL/GenBank/DDBJ whole genome shotgun (WGS) entry which is preliminary data.</text>
</comment>
<keyword evidence="5" id="KW-0813">Transport</keyword>
<evidence type="ECO:0000256" key="3">
    <source>
        <dbReference type="ARBA" id="ARBA00006098"/>
    </source>
</evidence>
<dbReference type="SUPFAM" id="SSF50475">
    <property type="entry name" value="FMN-binding split barrel"/>
    <property type="match status" value="1"/>
</dbReference>
<dbReference type="Pfam" id="PF21349">
    <property type="entry name" value="RUBY_RBDX"/>
    <property type="match status" value="1"/>
</dbReference>
<comment type="cofactor">
    <cofactor evidence="1">
        <name>Fe cation</name>
        <dbReference type="ChEBI" id="CHEBI:24875"/>
    </cofactor>
</comment>
<dbReference type="GO" id="GO:0016646">
    <property type="term" value="F:oxidoreductase activity, acting on the CH-NH group of donors, NAD or NADP as acceptor"/>
    <property type="evidence" value="ECO:0007669"/>
    <property type="project" value="UniProtKB-ARBA"/>
</dbReference>
<dbReference type="Gene3D" id="2.20.28.10">
    <property type="match status" value="1"/>
</dbReference>
<dbReference type="InterPro" id="IPR045761">
    <property type="entry name" value="ODP_dom"/>
</dbReference>
<dbReference type="SUPFAM" id="SSF57802">
    <property type="entry name" value="Rubredoxin-like"/>
    <property type="match status" value="1"/>
</dbReference>
<reference evidence="10 11" key="1">
    <citation type="submission" date="2019-03" db="EMBL/GenBank/DDBJ databases">
        <title>Genomic Encyclopedia of Type Strains, Phase IV (KMG-IV): sequencing the most valuable type-strain genomes for metagenomic binning, comparative biology and taxonomic classification.</title>
        <authorList>
            <person name="Goeker M."/>
        </authorList>
    </citation>
    <scope>NUCLEOTIDE SEQUENCE [LARGE SCALE GENOMIC DNA]</scope>
    <source>
        <strain evidence="10 11">DSM 28559</strain>
    </source>
</reference>